<dbReference type="AlphaFoldDB" id="A0A0D1CGC4"/>
<dbReference type="InParanoid" id="A0A0D1CGC4"/>
<protein>
    <submittedName>
        <fullName evidence="1">Uncharacterized protein</fullName>
    </submittedName>
</protein>
<keyword evidence="2" id="KW-1185">Reference proteome</keyword>
<dbReference type="VEuPathDB" id="FungiDB:UMAG_06124"/>
<evidence type="ECO:0000313" key="1">
    <source>
        <dbReference type="EMBL" id="KIS66033.1"/>
    </source>
</evidence>
<dbReference type="KEGG" id="uma:UMAG_06124"/>
<name>A0A0D1CGC4_MYCMD</name>
<sequence length="126" mass="13273">MTASRSLVGIGSVQLDKQGELRLSNLTSSSLPLSKLAQSGSASPGGCACSCVPLGGSSIRLYSVVVSYSSETPFLGRLDYQACIFLRRPSSRLHHSAPTKFVVHRVLQPVRCIVIPDESVSVAALG</sequence>
<dbReference type="GeneID" id="23565818"/>
<gene>
    <name evidence="1" type="ORF">UMAG_06124</name>
</gene>
<evidence type="ECO:0000313" key="2">
    <source>
        <dbReference type="Proteomes" id="UP000000561"/>
    </source>
</evidence>
<organism evidence="1 2">
    <name type="scientific">Mycosarcoma maydis</name>
    <name type="common">Corn smut fungus</name>
    <name type="synonym">Ustilago maydis</name>
    <dbReference type="NCBI Taxonomy" id="5270"/>
    <lineage>
        <taxon>Eukaryota</taxon>
        <taxon>Fungi</taxon>
        <taxon>Dikarya</taxon>
        <taxon>Basidiomycota</taxon>
        <taxon>Ustilaginomycotina</taxon>
        <taxon>Ustilaginomycetes</taxon>
        <taxon>Ustilaginales</taxon>
        <taxon>Ustilaginaceae</taxon>
        <taxon>Mycosarcoma</taxon>
    </lineage>
</organism>
<dbReference type="RefSeq" id="XP_011392468.1">
    <property type="nucleotide sequence ID" value="XM_011394166.1"/>
</dbReference>
<dbReference type="Proteomes" id="UP000000561">
    <property type="component" value="Chromosome 21"/>
</dbReference>
<proteinExistence type="predicted"/>
<accession>A0A0D1CGC4</accession>
<dbReference type="EMBL" id="CM003160">
    <property type="protein sequence ID" value="KIS66033.1"/>
    <property type="molecule type" value="Genomic_DNA"/>
</dbReference>
<reference evidence="1 2" key="1">
    <citation type="journal article" date="2006" name="Nature">
        <title>Insights from the genome of the biotrophic fungal plant pathogen Ustilago maydis.</title>
        <authorList>
            <person name="Kamper J."/>
            <person name="Kahmann R."/>
            <person name="Bolker M."/>
            <person name="Ma L.J."/>
            <person name="Brefort T."/>
            <person name="Saville B.J."/>
            <person name="Banuett F."/>
            <person name="Kronstad J.W."/>
            <person name="Gold S.E."/>
            <person name="Muller O."/>
            <person name="Perlin M.H."/>
            <person name="Wosten H.A."/>
            <person name="de Vries R."/>
            <person name="Ruiz-Herrera J."/>
            <person name="Reynaga-Pena C.G."/>
            <person name="Snetselaar K."/>
            <person name="McCann M."/>
            <person name="Perez-Martin J."/>
            <person name="Feldbrugge M."/>
            <person name="Basse C.W."/>
            <person name="Steinberg G."/>
            <person name="Ibeas J.I."/>
            <person name="Holloman W."/>
            <person name="Guzman P."/>
            <person name="Farman M."/>
            <person name="Stajich J.E."/>
            <person name="Sentandreu R."/>
            <person name="Gonzalez-Prieto J.M."/>
            <person name="Kennell J.C."/>
            <person name="Molina L."/>
            <person name="Schirawski J."/>
            <person name="Mendoza-Mendoza A."/>
            <person name="Greilinger D."/>
            <person name="Munch K."/>
            <person name="Rossel N."/>
            <person name="Scherer M."/>
            <person name="Vranes M."/>
            <person name="Ladendorf O."/>
            <person name="Vincon V."/>
            <person name="Fuchs U."/>
            <person name="Sandrock B."/>
            <person name="Meng S."/>
            <person name="Ho E.C."/>
            <person name="Cahill M.J."/>
            <person name="Boyce K.J."/>
            <person name="Klose J."/>
            <person name="Klosterman S.J."/>
            <person name="Deelstra H.J."/>
            <person name="Ortiz-Castellanos L."/>
            <person name="Li W."/>
            <person name="Sanchez-Alonso P."/>
            <person name="Schreier P.H."/>
            <person name="Hauser-Hahn I."/>
            <person name="Vaupel M."/>
            <person name="Koopmann E."/>
            <person name="Friedrich G."/>
            <person name="Voss H."/>
            <person name="Schluter T."/>
            <person name="Margolis J."/>
            <person name="Platt D."/>
            <person name="Swimmer C."/>
            <person name="Gnirke A."/>
            <person name="Chen F."/>
            <person name="Vysotskaia V."/>
            <person name="Mannhaupt G."/>
            <person name="Guldener U."/>
            <person name="Munsterkotter M."/>
            <person name="Haase D."/>
            <person name="Oesterheld M."/>
            <person name="Mewes H.W."/>
            <person name="Mauceli E.W."/>
            <person name="DeCaprio D."/>
            <person name="Wade C.M."/>
            <person name="Butler J."/>
            <person name="Young S."/>
            <person name="Jaffe D.B."/>
            <person name="Calvo S."/>
            <person name="Nusbaum C."/>
            <person name="Galagan J."/>
            <person name="Birren B.W."/>
        </authorList>
    </citation>
    <scope>NUCLEOTIDE SEQUENCE [LARGE SCALE GENOMIC DNA]</scope>
    <source>
        <strain evidence="2">DSM 14603 / FGSC 9021 / UM521</strain>
    </source>
</reference>